<dbReference type="EMBL" id="QJKJ01006316">
    <property type="protein sequence ID" value="RDX87149.1"/>
    <property type="molecule type" value="Genomic_DNA"/>
</dbReference>
<dbReference type="Proteomes" id="UP000257109">
    <property type="component" value="Unassembled WGS sequence"/>
</dbReference>
<protein>
    <submittedName>
        <fullName evidence="1">Uncharacterized protein</fullName>
    </submittedName>
</protein>
<keyword evidence="2" id="KW-1185">Reference proteome</keyword>
<evidence type="ECO:0000313" key="1">
    <source>
        <dbReference type="EMBL" id="RDX87149.1"/>
    </source>
</evidence>
<accession>A0A371G9E8</accession>
<sequence length="220" mass="24921">MTRIFPRHKKYRSIGIRVRFSIFWTPHKATINHVSDHTNGSFPSDQTSQLTSEHYQPLIALLQSQLAQASLPNSENRELDPQNTGIALPTNIFSFPAHNHKWFLNSGASCHISSTLHNFISHTPLPNKYVPNGLKFPISAIDIPVFRINLISFSALWIHYSSTITIYTVSFIIQDPQQLRMIGKSDLDKGLYILDTSKYIDAHTCKNVSVTHPNFCTSMS</sequence>
<proteinExistence type="predicted"/>
<dbReference type="AlphaFoldDB" id="A0A371G9E8"/>
<name>A0A371G9E8_MUCPR</name>
<reference evidence="1" key="1">
    <citation type="submission" date="2018-05" db="EMBL/GenBank/DDBJ databases">
        <title>Draft genome of Mucuna pruriens seed.</title>
        <authorList>
            <person name="Nnadi N.E."/>
            <person name="Vos R."/>
            <person name="Hasami M.H."/>
            <person name="Devisetty U.K."/>
            <person name="Aguiy J.C."/>
        </authorList>
    </citation>
    <scope>NUCLEOTIDE SEQUENCE [LARGE SCALE GENOMIC DNA]</scope>
    <source>
        <strain evidence="1">JCA_2017</strain>
    </source>
</reference>
<feature type="non-terminal residue" evidence="1">
    <location>
        <position position="1"/>
    </location>
</feature>
<comment type="caution">
    <text evidence="1">The sequence shown here is derived from an EMBL/GenBank/DDBJ whole genome shotgun (WGS) entry which is preliminary data.</text>
</comment>
<gene>
    <name evidence="1" type="ORF">CR513_31421</name>
</gene>
<organism evidence="1 2">
    <name type="scientific">Mucuna pruriens</name>
    <name type="common">Velvet bean</name>
    <name type="synonym">Dolichos pruriens</name>
    <dbReference type="NCBI Taxonomy" id="157652"/>
    <lineage>
        <taxon>Eukaryota</taxon>
        <taxon>Viridiplantae</taxon>
        <taxon>Streptophyta</taxon>
        <taxon>Embryophyta</taxon>
        <taxon>Tracheophyta</taxon>
        <taxon>Spermatophyta</taxon>
        <taxon>Magnoliopsida</taxon>
        <taxon>eudicotyledons</taxon>
        <taxon>Gunneridae</taxon>
        <taxon>Pentapetalae</taxon>
        <taxon>rosids</taxon>
        <taxon>fabids</taxon>
        <taxon>Fabales</taxon>
        <taxon>Fabaceae</taxon>
        <taxon>Papilionoideae</taxon>
        <taxon>50 kb inversion clade</taxon>
        <taxon>NPAAA clade</taxon>
        <taxon>indigoferoid/millettioid clade</taxon>
        <taxon>Phaseoleae</taxon>
        <taxon>Mucuna</taxon>
    </lineage>
</organism>
<evidence type="ECO:0000313" key="2">
    <source>
        <dbReference type="Proteomes" id="UP000257109"/>
    </source>
</evidence>